<dbReference type="Proteomes" id="UP001054857">
    <property type="component" value="Unassembled WGS sequence"/>
</dbReference>
<evidence type="ECO:0000256" key="1">
    <source>
        <dbReference type="SAM" id="MobiDB-lite"/>
    </source>
</evidence>
<accession>A0AAD3HN10</accession>
<dbReference type="AlphaFoldDB" id="A0AAD3HN10"/>
<name>A0AAD3HN10_9CHLO</name>
<protein>
    <recommendedName>
        <fullName evidence="2">Cyclin N-terminal domain-containing protein</fullName>
    </recommendedName>
</protein>
<sequence>MCESQISEKPRQLPQDLQEQPSAPDSPPHEPAVTSSSPSTAAVRCVLLGWLSEVADWLQLGGPTLVAGVRLLDAFLEKQSLRPPDSLLQLLALTCLAEATRAGEPHIRPSLHEWASLAVNPATGEPLYEIEDFKRMRSLLVATLDGETKVARLCAAVEHCN</sequence>
<gene>
    <name evidence="3" type="ORF">Agub_g8301</name>
</gene>
<keyword evidence="4" id="KW-1185">Reference proteome</keyword>
<dbReference type="Pfam" id="PF00134">
    <property type="entry name" value="Cyclin_N"/>
    <property type="match status" value="1"/>
</dbReference>
<feature type="compositionally biased region" description="Basic and acidic residues" evidence="1">
    <location>
        <begin position="1"/>
        <end position="11"/>
    </location>
</feature>
<dbReference type="SUPFAM" id="SSF47954">
    <property type="entry name" value="Cyclin-like"/>
    <property type="match status" value="1"/>
</dbReference>
<evidence type="ECO:0000313" key="3">
    <source>
        <dbReference type="EMBL" id="GFR46683.1"/>
    </source>
</evidence>
<dbReference type="EMBL" id="BMAR01000015">
    <property type="protein sequence ID" value="GFR46683.1"/>
    <property type="molecule type" value="Genomic_DNA"/>
</dbReference>
<comment type="caution">
    <text evidence="3">The sequence shown here is derived from an EMBL/GenBank/DDBJ whole genome shotgun (WGS) entry which is preliminary data.</text>
</comment>
<feature type="region of interest" description="Disordered" evidence="1">
    <location>
        <begin position="1"/>
        <end position="37"/>
    </location>
</feature>
<feature type="domain" description="Cyclin N-terminal" evidence="2">
    <location>
        <begin position="35"/>
        <end position="146"/>
    </location>
</feature>
<reference evidence="3 4" key="1">
    <citation type="journal article" date="2021" name="Sci. Rep.">
        <title>Genome sequencing of the multicellular alga Astrephomene provides insights into convergent evolution of germ-soma differentiation.</title>
        <authorList>
            <person name="Yamashita S."/>
            <person name="Yamamoto K."/>
            <person name="Matsuzaki R."/>
            <person name="Suzuki S."/>
            <person name="Yamaguchi H."/>
            <person name="Hirooka S."/>
            <person name="Minakuchi Y."/>
            <person name="Miyagishima S."/>
            <person name="Kawachi M."/>
            <person name="Toyoda A."/>
            <person name="Nozaki H."/>
        </authorList>
    </citation>
    <scope>NUCLEOTIDE SEQUENCE [LARGE SCALE GENOMIC DNA]</scope>
    <source>
        <strain evidence="3 4">NIES-4017</strain>
    </source>
</reference>
<dbReference type="Gene3D" id="1.10.472.10">
    <property type="entry name" value="Cyclin-like"/>
    <property type="match status" value="1"/>
</dbReference>
<dbReference type="InterPro" id="IPR006671">
    <property type="entry name" value="Cyclin_N"/>
</dbReference>
<organism evidence="3 4">
    <name type="scientific">Astrephomene gubernaculifera</name>
    <dbReference type="NCBI Taxonomy" id="47775"/>
    <lineage>
        <taxon>Eukaryota</taxon>
        <taxon>Viridiplantae</taxon>
        <taxon>Chlorophyta</taxon>
        <taxon>core chlorophytes</taxon>
        <taxon>Chlorophyceae</taxon>
        <taxon>CS clade</taxon>
        <taxon>Chlamydomonadales</taxon>
        <taxon>Astrephomenaceae</taxon>
        <taxon>Astrephomene</taxon>
    </lineage>
</organism>
<evidence type="ECO:0000313" key="4">
    <source>
        <dbReference type="Proteomes" id="UP001054857"/>
    </source>
</evidence>
<dbReference type="InterPro" id="IPR036915">
    <property type="entry name" value="Cyclin-like_sf"/>
</dbReference>
<evidence type="ECO:0000259" key="2">
    <source>
        <dbReference type="Pfam" id="PF00134"/>
    </source>
</evidence>
<proteinExistence type="predicted"/>